<feature type="compositionally biased region" description="Low complexity" evidence="2">
    <location>
        <begin position="187"/>
        <end position="200"/>
    </location>
</feature>
<feature type="compositionally biased region" description="Pro residues" evidence="2">
    <location>
        <begin position="306"/>
        <end position="315"/>
    </location>
</feature>
<feature type="compositionally biased region" description="Pro residues" evidence="2">
    <location>
        <begin position="381"/>
        <end position="398"/>
    </location>
</feature>
<keyword evidence="4" id="KW-1185">Reference proteome</keyword>
<name>C1EJ56_MICCC</name>
<dbReference type="STRING" id="296587.C1EJ56"/>
<proteinExistence type="predicted"/>
<dbReference type="KEGG" id="mis:MICPUN_104590"/>
<feature type="coiled-coil region" evidence="1">
    <location>
        <begin position="551"/>
        <end position="627"/>
    </location>
</feature>
<feature type="compositionally biased region" description="Polar residues" evidence="2">
    <location>
        <begin position="369"/>
        <end position="380"/>
    </location>
</feature>
<dbReference type="InParanoid" id="C1EJ56"/>
<dbReference type="AlphaFoldDB" id="C1EJ56"/>
<evidence type="ECO:0000313" key="4">
    <source>
        <dbReference type="Proteomes" id="UP000002009"/>
    </source>
</evidence>
<organism evidence="3 4">
    <name type="scientific">Micromonas commoda (strain RCC299 / NOUM17 / CCMP2709)</name>
    <name type="common">Picoplanktonic green alga</name>
    <dbReference type="NCBI Taxonomy" id="296587"/>
    <lineage>
        <taxon>Eukaryota</taxon>
        <taxon>Viridiplantae</taxon>
        <taxon>Chlorophyta</taxon>
        <taxon>Mamiellophyceae</taxon>
        <taxon>Mamiellales</taxon>
        <taxon>Mamiellaceae</taxon>
        <taxon>Micromonas</taxon>
    </lineage>
</organism>
<feature type="compositionally biased region" description="Basic and acidic residues" evidence="2">
    <location>
        <begin position="61"/>
        <end position="88"/>
    </location>
</feature>
<feature type="compositionally biased region" description="Pro residues" evidence="2">
    <location>
        <begin position="803"/>
        <end position="818"/>
    </location>
</feature>
<feature type="region of interest" description="Disordered" evidence="2">
    <location>
        <begin position="61"/>
        <end position="200"/>
    </location>
</feature>
<gene>
    <name evidence="3" type="ORF">MICPUN_104590</name>
</gene>
<sequence>MTRAERHAAGMERAMKELERVAAHNPELRDALALIRRGPDGAITVGSLRRAEAALRERYAAAAERKKAEAEAERRAKEDEAEIERLKAELASGSPGSAASTPRRMNPPEPSKRTAWSSPANPFPADATISPAPTTPGDAPSPSPVKKPSPSPAKPPWNPTIRVDAPGSPAGAKSPKSPSGGGGGRGAKSPGGAAAPVASSPRTIASYVERHALHARRAFELLAGARGGTDADTVASFLRRFCGERDAPAAELAAVHANLRTRPSADNVTFSDLTDVLGFETDASSPAPRAKTSIAKAAADHYPYEIDPPPPPPFSPARSDASSAAAAVRRSADLGHRVTFADPPDSPGVVYPPPPEDPAKPSAPPSPLNQPKSPLNQPKSDQPPEPADPAAPSAPPAPADAVSHTSYDAYDAEAAAAAMSAAREALDAAALAAAALPPAVGPPPPVPVPPRPDVTAAAERAILERAAAYQRAMSEEASSPLAPGSAGSISSTAAARRNPRLDEWTAEVARERREVERKMLLRESERAARAALEDQWSAFLERDVEPSDEFLAKLARQHRERANEVERLKSDAAVTAERLRKELDEAKARDEVKRELLGRLHDKASEMAKADADARETEAEARRVKESLPPVAKVVSTRFEDWRSPGDSVAAPALGELSAAITRDLDGAVARVVRAVSGGDASSSARVGESFYVAPPPFKSGPYTLVAPPVAPVHVPPTPKEPEMTQQQRAMFEQQLQLNAMLRRQHAHLTQQLKMREAEEATSHGWPSIREEPASTREPPSTPPPPAEKMRTVPPQWQSPSGEPAPPGVSPPPPPAAPSVPAKTSPLPAPPPASEPSVPPPRWDSTAVPLPAFPAPAVPDLSQPRWTGPAPPLWRPEERAPGFGEPRGQMLTGNTPRDYVSDVVENAYRSTLEQQRAVFGKR</sequence>
<feature type="compositionally biased region" description="Low complexity" evidence="2">
    <location>
        <begin position="316"/>
        <end position="329"/>
    </location>
</feature>
<accession>C1EJ56</accession>
<feature type="compositionally biased region" description="Pro residues" evidence="2">
    <location>
        <begin position="139"/>
        <end position="158"/>
    </location>
</feature>
<keyword evidence="1" id="KW-0175">Coiled coil</keyword>
<feature type="compositionally biased region" description="Pro residues" evidence="2">
    <location>
        <begin position="344"/>
        <end position="368"/>
    </location>
</feature>
<feature type="compositionally biased region" description="Low complexity" evidence="2">
    <location>
        <begin position="475"/>
        <end position="495"/>
    </location>
</feature>
<evidence type="ECO:0000256" key="1">
    <source>
        <dbReference type="SAM" id="Coils"/>
    </source>
</evidence>
<reference evidence="3 4" key="1">
    <citation type="journal article" date="2009" name="Science">
        <title>Green evolution and dynamic adaptations revealed by genomes of the marine picoeukaryotes Micromonas.</title>
        <authorList>
            <person name="Worden A.Z."/>
            <person name="Lee J.H."/>
            <person name="Mock T."/>
            <person name="Rouze P."/>
            <person name="Simmons M.P."/>
            <person name="Aerts A.L."/>
            <person name="Allen A.E."/>
            <person name="Cuvelier M.L."/>
            <person name="Derelle E."/>
            <person name="Everett M.V."/>
            <person name="Foulon E."/>
            <person name="Grimwood J."/>
            <person name="Gundlach H."/>
            <person name="Henrissat B."/>
            <person name="Napoli C."/>
            <person name="McDonald S.M."/>
            <person name="Parker M.S."/>
            <person name="Rombauts S."/>
            <person name="Salamov A."/>
            <person name="Von Dassow P."/>
            <person name="Badger J.H."/>
            <person name="Coutinho P.M."/>
            <person name="Demir E."/>
            <person name="Dubchak I."/>
            <person name="Gentemann C."/>
            <person name="Eikrem W."/>
            <person name="Gready J.E."/>
            <person name="John U."/>
            <person name="Lanier W."/>
            <person name="Lindquist E.A."/>
            <person name="Lucas S."/>
            <person name="Mayer K.F."/>
            <person name="Moreau H."/>
            <person name="Not F."/>
            <person name="Otillar R."/>
            <person name="Panaud O."/>
            <person name="Pangilinan J."/>
            <person name="Paulsen I."/>
            <person name="Piegu B."/>
            <person name="Poliakov A."/>
            <person name="Robbens S."/>
            <person name="Schmutz J."/>
            <person name="Toulza E."/>
            <person name="Wyss T."/>
            <person name="Zelensky A."/>
            <person name="Zhou K."/>
            <person name="Armbrust E.V."/>
            <person name="Bhattacharya D."/>
            <person name="Goodenough U.W."/>
            <person name="Van de Peer Y."/>
            <person name="Grigoriev I.V."/>
        </authorList>
    </citation>
    <scope>NUCLEOTIDE SEQUENCE [LARGE SCALE GENOMIC DNA]</scope>
    <source>
        <strain evidence="4">RCC299 / NOUM17</strain>
    </source>
</reference>
<dbReference type="RefSeq" id="XP_002506720.1">
    <property type="nucleotide sequence ID" value="XM_002506674.1"/>
</dbReference>
<protein>
    <submittedName>
        <fullName evidence="3">Uncharacterized protein</fullName>
    </submittedName>
</protein>
<feature type="region of interest" description="Disordered" evidence="2">
    <location>
        <begin position="755"/>
        <end position="897"/>
    </location>
</feature>
<feature type="compositionally biased region" description="Low complexity" evidence="2">
    <location>
        <begin position="165"/>
        <end position="178"/>
    </location>
</feature>
<dbReference type="GeneID" id="8249653"/>
<evidence type="ECO:0000256" key="2">
    <source>
        <dbReference type="SAM" id="MobiDB-lite"/>
    </source>
</evidence>
<dbReference type="OMA" id="SWINRPY"/>
<feature type="region of interest" description="Disordered" evidence="2">
    <location>
        <begin position="279"/>
        <end position="405"/>
    </location>
</feature>
<feature type="compositionally biased region" description="Low complexity" evidence="2">
    <location>
        <begin position="91"/>
        <end position="100"/>
    </location>
</feature>
<evidence type="ECO:0000313" key="3">
    <source>
        <dbReference type="EMBL" id="ACO67978.1"/>
    </source>
</evidence>
<feature type="region of interest" description="Disordered" evidence="2">
    <location>
        <begin position="471"/>
        <end position="500"/>
    </location>
</feature>
<dbReference type="EMBL" id="CP001334">
    <property type="protein sequence ID" value="ACO67978.1"/>
    <property type="molecule type" value="Genomic_DNA"/>
</dbReference>
<dbReference type="Proteomes" id="UP000002009">
    <property type="component" value="Chromosome 16"/>
</dbReference>
<feature type="compositionally biased region" description="Pro residues" evidence="2">
    <location>
        <begin position="827"/>
        <end position="842"/>
    </location>
</feature>